<dbReference type="PANTHER" id="PTHR36834:SF1">
    <property type="entry name" value="INTEGRAL MEMBRANE PROTEIN"/>
    <property type="match status" value="1"/>
</dbReference>
<dbReference type="InterPro" id="IPR053150">
    <property type="entry name" value="Teicoplanin_resist-assoc"/>
</dbReference>
<protein>
    <submittedName>
        <fullName evidence="3">VanZ family protein</fullName>
    </submittedName>
</protein>
<keyword evidence="1" id="KW-0472">Membrane</keyword>
<feature type="transmembrane region" description="Helical" evidence="1">
    <location>
        <begin position="42"/>
        <end position="61"/>
    </location>
</feature>
<dbReference type="Proteomes" id="UP001501343">
    <property type="component" value="Unassembled WGS sequence"/>
</dbReference>
<evidence type="ECO:0000313" key="4">
    <source>
        <dbReference type="Proteomes" id="UP001501343"/>
    </source>
</evidence>
<dbReference type="EMBL" id="BAAAOF010000002">
    <property type="protein sequence ID" value="GAA1920841.1"/>
    <property type="molecule type" value="Genomic_DNA"/>
</dbReference>
<feature type="transmembrane region" description="Helical" evidence="1">
    <location>
        <begin position="206"/>
        <end position="229"/>
    </location>
</feature>
<dbReference type="PANTHER" id="PTHR36834">
    <property type="entry name" value="MEMBRANE PROTEIN-RELATED"/>
    <property type="match status" value="1"/>
</dbReference>
<feature type="transmembrane region" description="Helical" evidence="1">
    <location>
        <begin position="164"/>
        <end position="182"/>
    </location>
</feature>
<accession>A0ABP5ATR7</accession>
<dbReference type="Pfam" id="PF04892">
    <property type="entry name" value="VanZ"/>
    <property type="match status" value="1"/>
</dbReference>
<keyword evidence="1" id="KW-0812">Transmembrane</keyword>
<organism evidence="3 4">
    <name type="scientific">Microbacterium aoyamense</name>
    <dbReference type="NCBI Taxonomy" id="344166"/>
    <lineage>
        <taxon>Bacteria</taxon>
        <taxon>Bacillati</taxon>
        <taxon>Actinomycetota</taxon>
        <taxon>Actinomycetes</taxon>
        <taxon>Micrococcales</taxon>
        <taxon>Microbacteriaceae</taxon>
        <taxon>Microbacterium</taxon>
    </lineage>
</organism>
<evidence type="ECO:0000256" key="1">
    <source>
        <dbReference type="SAM" id="Phobius"/>
    </source>
</evidence>
<feature type="transmembrane region" description="Helical" evidence="1">
    <location>
        <begin position="6"/>
        <end position="30"/>
    </location>
</feature>
<feature type="transmembrane region" description="Helical" evidence="1">
    <location>
        <begin position="249"/>
        <end position="269"/>
    </location>
</feature>
<gene>
    <name evidence="3" type="ORF">GCM10009775_11700</name>
</gene>
<comment type="caution">
    <text evidence="3">The sequence shown here is derived from an EMBL/GenBank/DDBJ whole genome shotgun (WGS) entry which is preliminary data.</text>
</comment>
<sequence length="358" mass="37896">MDDQISLGMLAILLGALVGFVVFVPFVAVSYRRRGGLSFGRLVLWAAALVYFLAIWTYTLLPLPDPSALTCAGVNLDVFAFVGDIRGAVARPGSTLTDPSVLQLLLNVLLFIPLGFFIRVLGGHGILVAFLVGLGVSVFIETTQLTGVWGLYPCAYRVFDVDDMLTNTTGAVIGSLLSLVVPKRHRGMQRAMDADEPRPVTRSRRLLAILCDVMAFGLVTITAGVVVQLALQLTGDRAAVLSGEPASTIGAIAGPAVWLVVIAATGRSIGDLAVQLRYDGGPLSAWLARPLRWIGGISGAALLSLLPDPWSLAAPLFVIVSAILVFTTKSGRGIPGLLSGMPLRDAREEPMRGTPARQ</sequence>
<dbReference type="RefSeq" id="WP_248146319.1">
    <property type="nucleotide sequence ID" value="NZ_BAAAOF010000002.1"/>
</dbReference>
<evidence type="ECO:0000259" key="2">
    <source>
        <dbReference type="Pfam" id="PF04892"/>
    </source>
</evidence>
<name>A0ABP5ATR7_9MICO</name>
<feature type="domain" description="VanZ-like" evidence="2">
    <location>
        <begin position="49"/>
        <end position="180"/>
    </location>
</feature>
<reference evidence="4" key="1">
    <citation type="journal article" date="2019" name="Int. J. Syst. Evol. Microbiol.">
        <title>The Global Catalogue of Microorganisms (GCM) 10K type strain sequencing project: providing services to taxonomists for standard genome sequencing and annotation.</title>
        <authorList>
            <consortium name="The Broad Institute Genomics Platform"/>
            <consortium name="The Broad Institute Genome Sequencing Center for Infectious Disease"/>
            <person name="Wu L."/>
            <person name="Ma J."/>
        </authorList>
    </citation>
    <scope>NUCLEOTIDE SEQUENCE [LARGE SCALE GENOMIC DNA]</scope>
    <source>
        <strain evidence="4">JCM 14900</strain>
    </source>
</reference>
<keyword evidence="4" id="KW-1185">Reference proteome</keyword>
<dbReference type="InterPro" id="IPR006976">
    <property type="entry name" value="VanZ-like"/>
</dbReference>
<feature type="transmembrane region" description="Helical" evidence="1">
    <location>
        <begin position="101"/>
        <end position="121"/>
    </location>
</feature>
<keyword evidence="1" id="KW-1133">Transmembrane helix</keyword>
<feature type="transmembrane region" description="Helical" evidence="1">
    <location>
        <begin position="128"/>
        <end position="152"/>
    </location>
</feature>
<proteinExistence type="predicted"/>
<evidence type="ECO:0000313" key="3">
    <source>
        <dbReference type="EMBL" id="GAA1920841.1"/>
    </source>
</evidence>